<dbReference type="AlphaFoldDB" id="A0A0H3KGF9"/>
<accession>A0A0H3KGF9</accession>
<evidence type="ECO:0008006" key="3">
    <source>
        <dbReference type="Google" id="ProtNLM"/>
    </source>
</evidence>
<dbReference type="STRING" id="395019.BMULJ_02294"/>
<evidence type="ECO:0000313" key="2">
    <source>
        <dbReference type="Proteomes" id="UP000008815"/>
    </source>
</evidence>
<proteinExistence type="predicted"/>
<evidence type="ECO:0000313" key="1">
    <source>
        <dbReference type="EMBL" id="BAG44189.1"/>
    </source>
</evidence>
<dbReference type="RefSeq" id="WP_012467672.1">
    <property type="nucleotide sequence ID" value="NC_010084.1"/>
</dbReference>
<organism evidence="1 2">
    <name type="scientific">Burkholderia multivorans (strain ATCC 17616 / 249)</name>
    <dbReference type="NCBI Taxonomy" id="395019"/>
    <lineage>
        <taxon>Bacteria</taxon>
        <taxon>Pseudomonadati</taxon>
        <taxon>Pseudomonadota</taxon>
        <taxon>Betaproteobacteria</taxon>
        <taxon>Burkholderiales</taxon>
        <taxon>Burkholderiaceae</taxon>
        <taxon>Burkholderia</taxon>
        <taxon>Burkholderia cepacia complex</taxon>
    </lineage>
</organism>
<gene>
    <name evidence="1" type="ordered locus">BMULJ_02294</name>
</gene>
<dbReference type="KEGG" id="bmj:BMULJ_02294"/>
<name>A0A0H3KGF9_BURM1</name>
<protein>
    <recommendedName>
        <fullName evidence="3">Glycosyltransferase family 1 protein</fullName>
    </recommendedName>
</protein>
<dbReference type="HOGENOM" id="CLU_846475_0_0_4"/>
<sequence length="335" mass="38027">MNRYTKVRVVCPGGAMTAGPEALHQLVAELNRLGQPAVIVYSPFDRTFETPEPYRKYAVPVERYADERGELIVFPEIMPTDALRVTRAEAAIWWMSLNNYTCVRYGNPLRDRFRYFKAWLKGKRPLGGINALRHLKHFAQSHHALTYLEARGFSVLPLTDSIPVYTAPDYLAMLPQRLVAACREDVILYNPSKGRAVTERLIRAYPQWQFKPLRGLNRQQLADAFLGAKVYIDFGHHPGRDRLPREAAVHGCCVVTARHGSAGNPVDVPIPDKYKLDPKASAFVEEFGHVIDAIFSDFSRCSTELEPYRLMVHREEEVFDAQIRRAFELGAASAL</sequence>
<keyword evidence="2" id="KW-1185">Reference proteome</keyword>
<reference evidence="1 2" key="1">
    <citation type="submission" date="2007-04" db="EMBL/GenBank/DDBJ databases">
        <title>Complete genome sequence of Burkholderia multivorans ATCC 17616.</title>
        <authorList>
            <person name="Ohtsubo Y."/>
            <person name="Yamashita A."/>
            <person name="Kurokawa K."/>
            <person name="Takami H."/>
            <person name="Yuhara S."/>
            <person name="Nishiyama E."/>
            <person name="Endo R."/>
            <person name="Miyazaki R."/>
            <person name="Ono A."/>
            <person name="Yano K."/>
            <person name="Ito M."/>
            <person name="Sota M."/>
            <person name="Yuji N."/>
            <person name="Hattori M."/>
            <person name="Tsuda M."/>
        </authorList>
    </citation>
    <scope>NUCLEOTIDE SEQUENCE [LARGE SCALE GENOMIC DNA]</scope>
    <source>
        <strain evidence="2">ATCC 17616 / 249</strain>
    </source>
</reference>
<dbReference type="EMBL" id="AP009385">
    <property type="protein sequence ID" value="BAG44189.1"/>
    <property type="molecule type" value="Genomic_DNA"/>
</dbReference>
<dbReference type="eggNOG" id="COG0438">
    <property type="taxonomic scope" value="Bacteria"/>
</dbReference>
<dbReference type="Proteomes" id="UP000008815">
    <property type="component" value="Chromosome 1"/>
</dbReference>